<gene>
    <name evidence="1" type="ORF">ACFQ5N_06410</name>
</gene>
<dbReference type="EMBL" id="JBHTMV010000003">
    <property type="protein sequence ID" value="MFD1293464.1"/>
    <property type="molecule type" value="Genomic_DNA"/>
</dbReference>
<evidence type="ECO:0000313" key="2">
    <source>
        <dbReference type="Proteomes" id="UP001597241"/>
    </source>
</evidence>
<dbReference type="Proteomes" id="UP001597241">
    <property type="component" value="Unassembled WGS sequence"/>
</dbReference>
<proteinExistence type="predicted"/>
<accession>A0ABW3WMK8</accession>
<keyword evidence="2" id="KW-1185">Reference proteome</keyword>
<sequence>MRYRVTQRQFNILIDNFNMITPKGLELKMTGRTAREVIDEHSNEGKSYIVNFSLNGYRSKIKVFSTNNSRARKLASELMPQAKIFNAYEVR</sequence>
<organism evidence="1 2">
    <name type="scientific">Lutibacter holmesii</name>
    <dbReference type="NCBI Taxonomy" id="1137985"/>
    <lineage>
        <taxon>Bacteria</taxon>
        <taxon>Pseudomonadati</taxon>
        <taxon>Bacteroidota</taxon>
        <taxon>Flavobacteriia</taxon>
        <taxon>Flavobacteriales</taxon>
        <taxon>Flavobacteriaceae</taxon>
        <taxon>Lutibacter</taxon>
    </lineage>
</organism>
<comment type="caution">
    <text evidence="1">The sequence shown here is derived from an EMBL/GenBank/DDBJ whole genome shotgun (WGS) entry which is preliminary data.</text>
</comment>
<name>A0ABW3WMK8_9FLAO</name>
<protein>
    <submittedName>
        <fullName evidence="1">Uncharacterized protein</fullName>
    </submittedName>
</protein>
<evidence type="ECO:0000313" key="1">
    <source>
        <dbReference type="EMBL" id="MFD1293464.1"/>
    </source>
</evidence>
<dbReference type="RefSeq" id="WP_386808663.1">
    <property type="nucleotide sequence ID" value="NZ_JBHTMV010000003.1"/>
</dbReference>
<reference evidence="2" key="1">
    <citation type="journal article" date="2019" name="Int. J. Syst. Evol. Microbiol.">
        <title>The Global Catalogue of Microorganisms (GCM) 10K type strain sequencing project: providing services to taxonomists for standard genome sequencing and annotation.</title>
        <authorList>
            <consortium name="The Broad Institute Genomics Platform"/>
            <consortium name="The Broad Institute Genome Sequencing Center for Infectious Disease"/>
            <person name="Wu L."/>
            <person name="Ma J."/>
        </authorList>
    </citation>
    <scope>NUCLEOTIDE SEQUENCE [LARGE SCALE GENOMIC DNA]</scope>
    <source>
        <strain evidence="2">CCUG 62221</strain>
    </source>
</reference>